<protein>
    <submittedName>
        <fullName evidence="2">Uncharacterized protein</fullName>
    </submittedName>
</protein>
<dbReference type="AlphaFoldDB" id="A0A0D2P736"/>
<name>A0A0D2P736_HYPSF</name>
<proteinExistence type="predicted"/>
<evidence type="ECO:0000313" key="2">
    <source>
        <dbReference type="EMBL" id="KJA26764.1"/>
    </source>
</evidence>
<dbReference type="Proteomes" id="UP000054270">
    <property type="component" value="Unassembled WGS sequence"/>
</dbReference>
<evidence type="ECO:0000256" key="1">
    <source>
        <dbReference type="SAM" id="MobiDB-lite"/>
    </source>
</evidence>
<sequence>MAGYPPAHFHLPTNHPTYETANGDRADYAKAILDTPVPRTARGRAGGRYVYRDAPPHPMLSTASTRSPLITPPLITPPLDRRALCREASGRGSARGDAAEECNAAPALRARIAASIYRTYPRCVWIRRWRAAHRRLVRAPLVPLHPSVCALSPVRSPVRPGAGTIGPWGGVHAAQCDGRAPARAAGLGRCSTFRRRLDSAGWAGRACMRRIAARPPLIGTSRATPPRTDRRALPCRGFGPARGDAPEGGSPGQLRSTTFSGFTQTQHGQLPSSAMRSVPGRRRIGRIGVWVMGVQRPALAPAPHARLIFGSHMAPLPPGGDLVRCVVHAPGGACSGGRGRVDAPERTLPRWAMRNAAGRHRALVLMPMARGGSVLMRRRMHEACVRPQVPGGGSASRRTGAGGGAPPSGVPVN</sequence>
<feature type="compositionally biased region" description="Gly residues" evidence="1">
    <location>
        <begin position="390"/>
        <end position="406"/>
    </location>
</feature>
<keyword evidence="3" id="KW-1185">Reference proteome</keyword>
<gene>
    <name evidence="2" type="ORF">HYPSUDRAFT_198572</name>
</gene>
<feature type="region of interest" description="Disordered" evidence="1">
    <location>
        <begin position="49"/>
        <end position="72"/>
    </location>
</feature>
<dbReference type="EMBL" id="KN817526">
    <property type="protein sequence ID" value="KJA26764.1"/>
    <property type="molecule type" value="Genomic_DNA"/>
</dbReference>
<reference evidence="3" key="1">
    <citation type="submission" date="2014-04" db="EMBL/GenBank/DDBJ databases">
        <title>Evolutionary Origins and Diversification of the Mycorrhizal Mutualists.</title>
        <authorList>
            <consortium name="DOE Joint Genome Institute"/>
            <consortium name="Mycorrhizal Genomics Consortium"/>
            <person name="Kohler A."/>
            <person name="Kuo A."/>
            <person name="Nagy L.G."/>
            <person name="Floudas D."/>
            <person name="Copeland A."/>
            <person name="Barry K.W."/>
            <person name="Cichocki N."/>
            <person name="Veneault-Fourrey C."/>
            <person name="LaButti K."/>
            <person name="Lindquist E.A."/>
            <person name="Lipzen A."/>
            <person name="Lundell T."/>
            <person name="Morin E."/>
            <person name="Murat C."/>
            <person name="Riley R."/>
            <person name="Ohm R."/>
            <person name="Sun H."/>
            <person name="Tunlid A."/>
            <person name="Henrissat B."/>
            <person name="Grigoriev I.V."/>
            <person name="Hibbett D.S."/>
            <person name="Martin F."/>
        </authorList>
    </citation>
    <scope>NUCLEOTIDE SEQUENCE [LARGE SCALE GENOMIC DNA]</scope>
    <source>
        <strain evidence="3">FD-334 SS-4</strain>
    </source>
</reference>
<organism evidence="2 3">
    <name type="scientific">Hypholoma sublateritium (strain FD-334 SS-4)</name>
    <dbReference type="NCBI Taxonomy" id="945553"/>
    <lineage>
        <taxon>Eukaryota</taxon>
        <taxon>Fungi</taxon>
        <taxon>Dikarya</taxon>
        <taxon>Basidiomycota</taxon>
        <taxon>Agaricomycotina</taxon>
        <taxon>Agaricomycetes</taxon>
        <taxon>Agaricomycetidae</taxon>
        <taxon>Agaricales</taxon>
        <taxon>Agaricineae</taxon>
        <taxon>Strophariaceae</taxon>
        <taxon>Hypholoma</taxon>
    </lineage>
</organism>
<accession>A0A0D2P736</accession>
<feature type="region of interest" description="Disordered" evidence="1">
    <location>
        <begin position="386"/>
        <end position="413"/>
    </location>
</feature>
<evidence type="ECO:0000313" key="3">
    <source>
        <dbReference type="Proteomes" id="UP000054270"/>
    </source>
</evidence>